<dbReference type="PANTHER" id="PTHR46268:SF27">
    <property type="entry name" value="UNIVERSAL STRESS PROTEIN RV2623"/>
    <property type="match status" value="1"/>
</dbReference>
<evidence type="ECO:0000313" key="5">
    <source>
        <dbReference type="EMBL" id="ANC29892.1"/>
    </source>
</evidence>
<evidence type="ECO:0000256" key="1">
    <source>
        <dbReference type="ARBA" id="ARBA00008791"/>
    </source>
</evidence>
<dbReference type="Proteomes" id="UP000076794">
    <property type="component" value="Chromosome"/>
</dbReference>
<evidence type="ECO:0000256" key="2">
    <source>
        <dbReference type="ARBA" id="ARBA00022741"/>
    </source>
</evidence>
<keyword evidence="2" id="KW-0547">Nucleotide-binding</keyword>
<reference evidence="5 6" key="1">
    <citation type="submission" date="2016-01" db="EMBL/GenBank/DDBJ databases">
        <title>Complete genome sequence of a soil Actinobacterium, Isoptericola dokdonensis DS-3.</title>
        <authorList>
            <person name="Kwon S.-K."/>
            <person name="Kim J.F."/>
        </authorList>
    </citation>
    <scope>NUCLEOTIDE SEQUENCE [LARGE SCALE GENOMIC DNA]</scope>
    <source>
        <strain evidence="5 6">DS-3</strain>
    </source>
</reference>
<dbReference type="SUPFAM" id="SSF52402">
    <property type="entry name" value="Adenine nucleotide alpha hydrolases-like"/>
    <property type="match status" value="2"/>
</dbReference>
<dbReference type="GO" id="GO:0005524">
    <property type="term" value="F:ATP binding"/>
    <property type="evidence" value="ECO:0007669"/>
    <property type="project" value="UniProtKB-KW"/>
</dbReference>
<proteinExistence type="inferred from homology"/>
<dbReference type="EMBL" id="CP014209">
    <property type="protein sequence ID" value="ANC29892.1"/>
    <property type="molecule type" value="Genomic_DNA"/>
</dbReference>
<keyword evidence="6" id="KW-1185">Reference proteome</keyword>
<dbReference type="PRINTS" id="PR01438">
    <property type="entry name" value="UNVRSLSTRESS"/>
</dbReference>
<name>A0A168ECV1_9MICO</name>
<feature type="domain" description="UspA" evidence="4">
    <location>
        <begin position="155"/>
        <end position="286"/>
    </location>
</feature>
<dbReference type="PANTHER" id="PTHR46268">
    <property type="entry name" value="STRESS RESPONSE PROTEIN NHAX"/>
    <property type="match status" value="1"/>
</dbReference>
<dbReference type="STRING" id="1300344.I598_0304"/>
<accession>A0A168ECV1</accession>
<feature type="domain" description="UspA" evidence="4">
    <location>
        <begin position="10"/>
        <end position="144"/>
    </location>
</feature>
<dbReference type="Gene3D" id="3.40.50.620">
    <property type="entry name" value="HUPs"/>
    <property type="match status" value="2"/>
</dbReference>
<protein>
    <submittedName>
        <fullName evidence="5">Universal stress protein</fullName>
    </submittedName>
</protein>
<evidence type="ECO:0000259" key="4">
    <source>
        <dbReference type="Pfam" id="PF00582"/>
    </source>
</evidence>
<dbReference type="InterPro" id="IPR006016">
    <property type="entry name" value="UspA"/>
</dbReference>
<sequence length="307" mass="32359">MRAVERPAPVVVAVDGTDRSDGAVRYAVLEARRRGTGLSVVHVAPTALPVGGSMPYLDFRGDALTEVARRVADEAVTRIRTLAPDLTVEGVLRQGRRVEELAGTAATGSLLVLGRETRHGADRVYVGTTTAAVAARAPVPVAAVGSDWQATEHGRVVVGVEPRSGEVLSYAFPLAAARHATLQVLHAWTVRDPYADLDPERTGDWVVAATRLLESTVADWSAGFPDVTVEVAVVHGRPAQVLVDASASADVVLVARRRRSLGHPSRLGATARAVLGHAAAPVEVVPLTGVPQHAPLVLERFGEVLRS</sequence>
<gene>
    <name evidence="5" type="ORF">I598_0304</name>
</gene>
<dbReference type="KEGG" id="ido:I598_0304"/>
<dbReference type="InterPro" id="IPR006015">
    <property type="entry name" value="Universal_stress_UspA"/>
</dbReference>
<organism evidence="5 6">
    <name type="scientific">Isoptericola dokdonensis DS-3</name>
    <dbReference type="NCBI Taxonomy" id="1300344"/>
    <lineage>
        <taxon>Bacteria</taxon>
        <taxon>Bacillati</taxon>
        <taxon>Actinomycetota</taxon>
        <taxon>Actinomycetes</taxon>
        <taxon>Micrococcales</taxon>
        <taxon>Promicromonosporaceae</taxon>
        <taxon>Isoptericola</taxon>
    </lineage>
</organism>
<dbReference type="AlphaFoldDB" id="A0A168ECV1"/>
<evidence type="ECO:0000313" key="6">
    <source>
        <dbReference type="Proteomes" id="UP000076794"/>
    </source>
</evidence>
<keyword evidence="3" id="KW-0067">ATP-binding</keyword>
<dbReference type="Pfam" id="PF00582">
    <property type="entry name" value="Usp"/>
    <property type="match status" value="2"/>
</dbReference>
<dbReference type="PATRIC" id="fig|1300344.3.peg.302"/>
<dbReference type="CDD" id="cd00293">
    <property type="entry name" value="USP-like"/>
    <property type="match status" value="1"/>
</dbReference>
<evidence type="ECO:0000256" key="3">
    <source>
        <dbReference type="ARBA" id="ARBA00022840"/>
    </source>
</evidence>
<dbReference type="InterPro" id="IPR014729">
    <property type="entry name" value="Rossmann-like_a/b/a_fold"/>
</dbReference>
<comment type="similarity">
    <text evidence="1">Belongs to the universal stress protein A family.</text>
</comment>
<dbReference type="RefSeq" id="WP_198155726.1">
    <property type="nucleotide sequence ID" value="NZ_CP014209.1"/>
</dbReference>